<dbReference type="EMBL" id="GBIH01000003">
    <property type="protein sequence ID" value="JAC94707.1"/>
    <property type="molecule type" value="mRNA"/>
</dbReference>
<reference evidence="2" key="1">
    <citation type="journal article" date="2015" name="PLoS Negl. Trop. Dis.">
        <title>Deep Sequencing Analysis of the Ixodes ricinus Haemocytome.</title>
        <authorList>
            <person name="Kotsyfakis M."/>
            <person name="Kopacek P."/>
            <person name="Franta Z."/>
            <person name="Pedra J.H."/>
            <person name="Ribeiro J.M."/>
        </authorList>
    </citation>
    <scope>NUCLEOTIDE SEQUENCE</scope>
</reference>
<dbReference type="SUPFAM" id="SSF51735">
    <property type="entry name" value="NAD(P)-binding Rossmann-fold domains"/>
    <property type="match status" value="1"/>
</dbReference>
<keyword evidence="1" id="KW-1133">Transmembrane helix</keyword>
<dbReference type="Gene3D" id="3.40.50.720">
    <property type="entry name" value="NAD(P)-binding Rossmann-like Domain"/>
    <property type="match status" value="2"/>
</dbReference>
<dbReference type="Pfam" id="PF00106">
    <property type="entry name" value="adh_short"/>
    <property type="match status" value="1"/>
</dbReference>
<dbReference type="PANTHER" id="PTHR44269">
    <property type="entry name" value="DEHYDROGENASE/REDUCTASE SDR FAMILY MEMBER 7-RELATED"/>
    <property type="match status" value="1"/>
</dbReference>
<dbReference type="InterPro" id="IPR036291">
    <property type="entry name" value="NAD(P)-bd_dom_sf"/>
</dbReference>
<organism evidence="2">
    <name type="scientific">Ixodes ricinus</name>
    <name type="common">Common tick</name>
    <name type="synonym">Acarus ricinus</name>
    <dbReference type="NCBI Taxonomy" id="34613"/>
    <lineage>
        <taxon>Eukaryota</taxon>
        <taxon>Metazoa</taxon>
        <taxon>Ecdysozoa</taxon>
        <taxon>Arthropoda</taxon>
        <taxon>Chelicerata</taxon>
        <taxon>Arachnida</taxon>
        <taxon>Acari</taxon>
        <taxon>Parasitiformes</taxon>
        <taxon>Ixodida</taxon>
        <taxon>Ixodoidea</taxon>
        <taxon>Ixodidae</taxon>
        <taxon>Ixodinae</taxon>
        <taxon>Ixodes</taxon>
    </lineage>
</organism>
<dbReference type="AlphaFoldDB" id="A0A090XCE3"/>
<keyword evidence="1" id="KW-0812">Transmembrane</keyword>
<dbReference type="PANTHER" id="PTHR44269:SF2">
    <property type="entry name" value="DEHYDROGENASE_REDUCTASE SDR FAMILY MEMBER 7"/>
    <property type="match status" value="1"/>
</dbReference>
<protein>
    <submittedName>
        <fullName evidence="2">Putative 11beta-hydroxysteroid dehydrogenase type 1</fullName>
    </submittedName>
</protein>
<dbReference type="InterPro" id="IPR053011">
    <property type="entry name" value="SDR_family_member_7"/>
</dbReference>
<keyword evidence="1" id="KW-0472">Membrane</keyword>
<evidence type="ECO:0000313" key="2">
    <source>
        <dbReference type="EMBL" id="JAC94707.1"/>
    </source>
</evidence>
<name>A0A090XCE3_IXORI</name>
<proteinExistence type="evidence at transcript level"/>
<sequence length="218" mass="24094">MICVWFGHPLAVWLLLIIMLAVGTFLVWFKYADADLPLVFLSKFGRSPGVLKGSVVWITGASSGIGESLSYELARAGAKLALSGTNMERLRAVKDKCIAMAKDTQVILVPFDLSDFGCHERPASRQSVGPLRKGGRAGEQCGASDLRRVRRLSLMRMTGRSFDVNVFGPVSLTRLTLKHSMQQQRPLHVVVNSSMAAMQRWTFLLGVRRYEERAAGLL</sequence>
<evidence type="ECO:0000256" key="1">
    <source>
        <dbReference type="SAM" id="Phobius"/>
    </source>
</evidence>
<dbReference type="InterPro" id="IPR002347">
    <property type="entry name" value="SDR_fam"/>
</dbReference>
<feature type="transmembrane region" description="Helical" evidence="1">
    <location>
        <begin position="6"/>
        <end position="29"/>
    </location>
</feature>
<accession>A0A090XCE3</accession>